<dbReference type="PANTHER" id="PTHR12873">
    <property type="entry name" value="T7-LIKE MITOCHONDRIAL DNA HELICASE"/>
    <property type="match status" value="1"/>
</dbReference>
<evidence type="ECO:0000259" key="1">
    <source>
        <dbReference type="PROSITE" id="PS51199"/>
    </source>
</evidence>
<dbReference type="PROSITE" id="PS51199">
    <property type="entry name" value="SF4_HELICASE"/>
    <property type="match status" value="1"/>
</dbReference>
<dbReference type="OrthoDB" id="615at10239"/>
<evidence type="ECO:0000313" key="3">
    <source>
        <dbReference type="Proteomes" id="UP000225947"/>
    </source>
</evidence>
<sequence length="596" mass="68771">MSKKLEEELKSSRVIKKGQCPKCAAEGRDRSKNNAIHYEDGGVYCWSGHGILTLSETYKKKINKEYYIEDIDMGLEFSPEYWSNLTDNTTTDPRGYRGLHKETCEKYGVMHEIDPSTGKPKFQYYPVTKNNELSGVRWRDLEKNFYKKGEVGMECDLFGQVAFYNTKARRCIIACGEIDTMTLYQVVSKESERKGYGEIPVVCTTIGEGGYKQIQKQYAWFDTFDRITVCPDQDEAGLKHLHQLVKYLPKGKVHIMTLPNGFKDPNVMLQDKKEKELVNAYFRSQIYSPSGIVGSDALFNDLYDFEEKPRLTFPPFLSHVQDDLLMGGLDFPSIFNIVAPSGIGKSTILNEMIYHWIMKEPYKVGILALESTRKEFSKLLASRHLNRKLALLDSLGRQALLEETVEHNRDLFFTEEGDVRFYFMEELDGNINRIKELIEQLIIACDCKVIVIDPLQDLFAGLSNEDQEEFLAWLKIMIKRYEIIFVCINHIRKQDGRVDQNKMYMESEIMGSSTIIKSSFFTMLLNRNKYLDKSNPNTNVIKVMISKNRQTGLTGPSADLYYDNAAHLLFRLDDYKKLNPHVFSEEDVEDPSKATY</sequence>
<dbReference type="GO" id="GO:0043139">
    <property type="term" value="F:5'-3' DNA helicase activity"/>
    <property type="evidence" value="ECO:0007669"/>
    <property type="project" value="InterPro"/>
</dbReference>
<dbReference type="Pfam" id="PF13155">
    <property type="entry name" value="Toprim_2"/>
    <property type="match status" value="1"/>
</dbReference>
<dbReference type="GO" id="GO:0005524">
    <property type="term" value="F:ATP binding"/>
    <property type="evidence" value="ECO:0007669"/>
    <property type="project" value="InterPro"/>
</dbReference>
<protein>
    <submittedName>
        <fullName evidence="2">Putative DNA primase/helicase</fullName>
    </submittedName>
</protein>
<organism evidence="2 3">
    <name type="scientific">Acinetobacter phage vB_AbaM_ME3</name>
    <dbReference type="NCBI Taxonomy" id="1837876"/>
    <lineage>
        <taxon>Viruses</taxon>
        <taxon>Duplodnaviria</taxon>
        <taxon>Heunggongvirae</taxon>
        <taxon>Uroviricota</taxon>
        <taxon>Caudoviricetes</taxon>
        <taxon>Metrivirus</taxon>
        <taxon>Metrivirus ME3</taxon>
    </lineage>
</organism>
<dbReference type="CDD" id="cd19483">
    <property type="entry name" value="RecA-like_Gp4D_helicase"/>
    <property type="match status" value="1"/>
</dbReference>
<keyword evidence="2" id="KW-0378">Hydrolase</keyword>
<dbReference type="Gene3D" id="2.20.25.10">
    <property type="match status" value="1"/>
</dbReference>
<dbReference type="InterPro" id="IPR027417">
    <property type="entry name" value="P-loop_NTPase"/>
</dbReference>
<accession>A0A172Q0B0</accession>
<dbReference type="Gene3D" id="3.40.1360.10">
    <property type="match status" value="1"/>
</dbReference>
<gene>
    <name evidence="2" type="ORF">ME3_62</name>
</gene>
<feature type="domain" description="SF4 helicase" evidence="1">
    <location>
        <begin position="308"/>
        <end position="584"/>
    </location>
</feature>
<keyword evidence="3" id="KW-1185">Reference proteome</keyword>
<keyword evidence="2" id="KW-0547">Nucleotide-binding</keyword>
<evidence type="ECO:0000313" key="2">
    <source>
        <dbReference type="EMBL" id="AND75223.1"/>
    </source>
</evidence>
<dbReference type="SUPFAM" id="SSF56731">
    <property type="entry name" value="DNA primase core"/>
    <property type="match status" value="1"/>
</dbReference>
<dbReference type="SUPFAM" id="SSF52540">
    <property type="entry name" value="P-loop containing nucleoside triphosphate hydrolases"/>
    <property type="match status" value="1"/>
</dbReference>
<keyword evidence="2" id="KW-0067">ATP-binding</keyword>
<dbReference type="GO" id="GO:0006260">
    <property type="term" value="P:DNA replication"/>
    <property type="evidence" value="ECO:0007669"/>
    <property type="project" value="InterPro"/>
</dbReference>
<dbReference type="InterPro" id="IPR007694">
    <property type="entry name" value="DNA_helicase_DnaB-like_C"/>
</dbReference>
<dbReference type="EMBL" id="KU935715">
    <property type="protein sequence ID" value="AND75223.1"/>
    <property type="molecule type" value="Genomic_DNA"/>
</dbReference>
<dbReference type="Gene3D" id="3.40.50.300">
    <property type="entry name" value="P-loop containing nucleotide triphosphate hydrolases"/>
    <property type="match status" value="1"/>
</dbReference>
<name>A0A172Q0B0_9CAUD</name>
<dbReference type="PANTHER" id="PTHR12873:SF0">
    <property type="entry name" value="TWINKLE MTDNA HELICASE"/>
    <property type="match status" value="1"/>
</dbReference>
<reference evidence="3" key="1">
    <citation type="submission" date="2016-03" db="EMBL/GenBank/DDBJ databases">
        <title>Characterization of Acinetobacter baumannii phage vB_AbaM_ME3.</title>
        <authorList>
            <person name="Buttimer C.T.H."/>
            <person name="Elbreki M."/>
            <person name="Coffey A."/>
        </authorList>
    </citation>
    <scope>NUCLEOTIDE SEQUENCE [LARGE SCALE GENOMIC DNA]</scope>
</reference>
<keyword evidence="2" id="KW-0347">Helicase</keyword>
<dbReference type="GO" id="GO:0003697">
    <property type="term" value="F:single-stranded DNA binding"/>
    <property type="evidence" value="ECO:0007669"/>
    <property type="project" value="InterPro"/>
</dbReference>
<dbReference type="Pfam" id="PF03796">
    <property type="entry name" value="DnaB_C"/>
    <property type="match status" value="1"/>
</dbReference>
<dbReference type="InterPro" id="IPR027032">
    <property type="entry name" value="Twinkle-like"/>
</dbReference>
<proteinExistence type="predicted"/>
<dbReference type="Proteomes" id="UP000225947">
    <property type="component" value="Segment"/>
</dbReference>